<evidence type="ECO:0000256" key="5">
    <source>
        <dbReference type="ARBA" id="ARBA00022691"/>
    </source>
</evidence>
<gene>
    <name evidence="7 10" type="primary">rsmA</name>
    <name evidence="7" type="synonym">ksgA</name>
    <name evidence="10" type="ORF">EYQ16_04715</name>
</gene>
<dbReference type="InterPro" id="IPR011530">
    <property type="entry name" value="rRNA_adenine_dimethylase"/>
</dbReference>
<dbReference type="EMBL" id="DUAV01000030">
    <property type="protein sequence ID" value="HIG63798.1"/>
    <property type="molecule type" value="Genomic_DNA"/>
</dbReference>
<evidence type="ECO:0000313" key="11">
    <source>
        <dbReference type="Proteomes" id="UP000589516"/>
    </source>
</evidence>
<dbReference type="InterPro" id="IPR023165">
    <property type="entry name" value="rRNA_Ade_diMease-like_C"/>
</dbReference>
<feature type="binding site" evidence="7 8">
    <location>
        <position position="41"/>
    </location>
    <ligand>
        <name>S-adenosyl-L-methionine</name>
        <dbReference type="ChEBI" id="CHEBI:59789"/>
    </ligand>
</feature>
<comment type="subcellular location">
    <subcellularLocation>
        <location evidence="7">Cytoplasm</location>
    </subcellularLocation>
</comment>
<comment type="similarity">
    <text evidence="7">Belongs to the class I-like SAM-binding methyltransferase superfamily. rRNA adenine N(6)-methyltransferase family. RsmA subfamily.</text>
</comment>
<evidence type="ECO:0000259" key="9">
    <source>
        <dbReference type="SMART" id="SM00650"/>
    </source>
</evidence>
<dbReference type="InterPro" id="IPR020596">
    <property type="entry name" value="rRNA_Ade_Mease_Trfase_CS"/>
</dbReference>
<dbReference type="PANTHER" id="PTHR11727">
    <property type="entry name" value="DIMETHYLADENOSINE TRANSFERASE"/>
    <property type="match status" value="1"/>
</dbReference>
<feature type="binding site" evidence="7 8">
    <location>
        <position position="99"/>
    </location>
    <ligand>
        <name>S-adenosyl-L-methionine</name>
        <dbReference type="ChEBI" id="CHEBI:59789"/>
    </ligand>
</feature>
<keyword evidence="3 7" id="KW-0489">Methyltransferase</keyword>
<keyword evidence="4 7" id="KW-0808">Transferase</keyword>
<evidence type="ECO:0000256" key="4">
    <source>
        <dbReference type="ARBA" id="ARBA00022679"/>
    </source>
</evidence>
<protein>
    <recommendedName>
        <fullName evidence="7">Probable ribosomal RNA small subunit methyltransferase A</fullName>
        <ecNumber evidence="7">2.1.1.-</ecNumber>
    </recommendedName>
    <alternativeName>
        <fullName evidence="7">16S rRNA dimethyladenosine transferase</fullName>
    </alternativeName>
    <alternativeName>
        <fullName evidence="7">16S rRNA dimethylase</fullName>
    </alternativeName>
    <alternativeName>
        <fullName evidence="7">S-adenosylmethionine-6-N',N'-adenosyl(rRNA) dimethyltransferase</fullName>
    </alternativeName>
</protein>
<feature type="binding site" evidence="7 8">
    <location>
        <position position="16"/>
    </location>
    <ligand>
        <name>S-adenosyl-L-methionine</name>
        <dbReference type="ChEBI" id="CHEBI:59789"/>
    </ligand>
</feature>
<comment type="function">
    <text evidence="7">Specifically dimethylates two adjacent adenosines in the loop of a conserved hairpin near the 3'-end of 16S rRNA in the 30S particle. May play a critical role in biogenesis of 30S subunits.</text>
</comment>
<organism evidence="10 11">
    <name type="scientific">Marine Group III euryarchaeote</name>
    <dbReference type="NCBI Taxonomy" id="2173149"/>
    <lineage>
        <taxon>Archaea</taxon>
        <taxon>Methanobacteriati</taxon>
        <taxon>Thermoplasmatota</taxon>
        <taxon>Thermoplasmata</taxon>
        <taxon>Candidatus Thermoprofundales</taxon>
    </lineage>
</organism>
<dbReference type="HAMAP" id="MF_00607">
    <property type="entry name" value="16SrRNA_methyltr_A"/>
    <property type="match status" value="1"/>
</dbReference>
<dbReference type="Gene3D" id="1.10.8.100">
    <property type="entry name" value="Ribosomal RNA adenine dimethylase-like, domain 2"/>
    <property type="match status" value="1"/>
</dbReference>
<evidence type="ECO:0000256" key="7">
    <source>
        <dbReference type="HAMAP-Rule" id="MF_00607"/>
    </source>
</evidence>
<dbReference type="GO" id="GO:0005737">
    <property type="term" value="C:cytoplasm"/>
    <property type="evidence" value="ECO:0007669"/>
    <property type="project" value="UniProtKB-SubCell"/>
</dbReference>
<proteinExistence type="inferred from homology"/>
<evidence type="ECO:0000256" key="8">
    <source>
        <dbReference type="PROSITE-ProRule" id="PRU01026"/>
    </source>
</evidence>
<evidence type="ECO:0000313" key="10">
    <source>
        <dbReference type="EMBL" id="HIG63798.1"/>
    </source>
</evidence>
<reference evidence="11" key="1">
    <citation type="journal article" date="2019" name="bioRxiv">
        <title>Genome diversification in globally distributed novel marine Proteobacteria is linked to environmental adaptation.</title>
        <authorList>
            <person name="Zhou Z."/>
            <person name="Tran P.Q."/>
            <person name="Kieft K."/>
            <person name="Anantharaman K."/>
        </authorList>
    </citation>
    <scope>NUCLEOTIDE SEQUENCE [LARGE SCALE GENOMIC DNA]</scope>
</reference>
<evidence type="ECO:0000256" key="1">
    <source>
        <dbReference type="ARBA" id="ARBA00022490"/>
    </source>
</evidence>
<dbReference type="PANTHER" id="PTHR11727:SF7">
    <property type="entry name" value="DIMETHYLADENOSINE TRANSFERASE-RELATED"/>
    <property type="match status" value="1"/>
</dbReference>
<feature type="binding site" evidence="7 8">
    <location>
        <position position="61"/>
    </location>
    <ligand>
        <name>S-adenosyl-L-methionine</name>
        <dbReference type="ChEBI" id="CHEBI:59789"/>
    </ligand>
</feature>
<dbReference type="NCBIfam" id="TIGR00755">
    <property type="entry name" value="ksgA"/>
    <property type="match status" value="1"/>
</dbReference>
<dbReference type="AlphaFoldDB" id="A0A7C7ZDX0"/>
<dbReference type="PROSITE" id="PS51689">
    <property type="entry name" value="SAM_RNA_A_N6_MT"/>
    <property type="match status" value="1"/>
</dbReference>
<dbReference type="InterPro" id="IPR001737">
    <property type="entry name" value="KsgA/Erm"/>
</dbReference>
<dbReference type="Proteomes" id="UP000589516">
    <property type="component" value="Unassembled WGS sequence"/>
</dbReference>
<evidence type="ECO:0000256" key="3">
    <source>
        <dbReference type="ARBA" id="ARBA00022603"/>
    </source>
</evidence>
<dbReference type="InterPro" id="IPR020598">
    <property type="entry name" value="rRNA_Ade_methylase_Trfase_N"/>
</dbReference>
<dbReference type="CDD" id="cd02440">
    <property type="entry name" value="AdoMet_MTases"/>
    <property type="match status" value="1"/>
</dbReference>
<feature type="domain" description="Ribosomal RNA adenine methylase transferase N-terminal" evidence="9">
    <location>
        <begin position="21"/>
        <end position="182"/>
    </location>
</feature>
<dbReference type="InterPro" id="IPR029063">
    <property type="entry name" value="SAM-dependent_MTases_sf"/>
</dbReference>
<dbReference type="SUPFAM" id="SSF53335">
    <property type="entry name" value="S-adenosyl-L-methionine-dependent methyltransferases"/>
    <property type="match status" value="1"/>
</dbReference>
<keyword evidence="6 7" id="KW-0694">RNA-binding</keyword>
<keyword evidence="1 7" id="KW-0963">Cytoplasm</keyword>
<evidence type="ECO:0000256" key="2">
    <source>
        <dbReference type="ARBA" id="ARBA00022552"/>
    </source>
</evidence>
<feature type="binding site" evidence="7 8">
    <location>
        <position position="14"/>
    </location>
    <ligand>
        <name>S-adenosyl-L-methionine</name>
        <dbReference type="ChEBI" id="CHEBI:59789"/>
    </ligand>
</feature>
<keyword evidence="5 7" id="KW-0949">S-adenosyl-L-methionine</keyword>
<feature type="binding site" evidence="7 8">
    <location>
        <position position="84"/>
    </location>
    <ligand>
        <name>S-adenosyl-L-methionine</name>
        <dbReference type="ChEBI" id="CHEBI:59789"/>
    </ligand>
</feature>
<dbReference type="PROSITE" id="PS01131">
    <property type="entry name" value="RRNA_A_DIMETH"/>
    <property type="match status" value="1"/>
</dbReference>
<dbReference type="EC" id="2.1.1.-" evidence="7"/>
<dbReference type="GO" id="GO:0003723">
    <property type="term" value="F:RNA binding"/>
    <property type="evidence" value="ECO:0007669"/>
    <property type="project" value="UniProtKB-UniRule"/>
</dbReference>
<dbReference type="Gene3D" id="3.40.50.150">
    <property type="entry name" value="Vaccinia Virus protein VP39"/>
    <property type="match status" value="1"/>
</dbReference>
<name>A0A7C7ZDX0_9ARCH</name>
<accession>A0A7C7ZDX0</accession>
<dbReference type="Pfam" id="PF00398">
    <property type="entry name" value="RrnaAD"/>
    <property type="match status" value="1"/>
</dbReference>
<comment type="caution">
    <text evidence="10">The sequence shown here is derived from an EMBL/GenBank/DDBJ whole genome shotgun (WGS) entry which is preliminary data.</text>
</comment>
<sequence>MSLSPRRRKALGQHFLVDEKLADRIVAAAEIAPGERILEIGPGRGVLTERLAPLGKLVAVEKDRWLAAVLRQRFGDELELVTGDALEVELPPSDVVVANLPYAISSPLLFRLFDVEWGRAVLMFQEEFARRLAASPGTKTYGRLSVMAQHHVACRKLFRVSRTAFLPQPRVHSLVVRLERRAPDYEVRDFAIFERVVATLFQHRRKTVRNALRLEFPNAAIERLPHLQERGEVLTPVQMAALADLLTD</sequence>
<dbReference type="SMART" id="SM00650">
    <property type="entry name" value="rADc"/>
    <property type="match status" value="1"/>
</dbReference>
<keyword evidence="2 7" id="KW-0698">rRNA processing</keyword>
<evidence type="ECO:0000256" key="6">
    <source>
        <dbReference type="ARBA" id="ARBA00022884"/>
    </source>
</evidence>
<dbReference type="GO" id="GO:0000179">
    <property type="term" value="F:rRNA (adenine-N6,N6-)-dimethyltransferase activity"/>
    <property type="evidence" value="ECO:0007669"/>
    <property type="project" value="UniProtKB-UniRule"/>
</dbReference>